<sequence length="54" mass="6579">MKTGEIVNFWHDVQNEILNAYLVEFPHYHYQRTCPPCVAQFLVEVYTWYNKQTL</sequence>
<organism evidence="1">
    <name type="scientific">uncultured Caudovirales phage</name>
    <dbReference type="NCBI Taxonomy" id="2100421"/>
    <lineage>
        <taxon>Viruses</taxon>
        <taxon>Duplodnaviria</taxon>
        <taxon>Heunggongvirae</taxon>
        <taxon>Uroviricota</taxon>
        <taxon>Caudoviricetes</taxon>
        <taxon>Peduoviridae</taxon>
        <taxon>Maltschvirus</taxon>
        <taxon>Maltschvirus maltsch</taxon>
    </lineage>
</organism>
<reference evidence="1" key="1">
    <citation type="submission" date="2020-05" db="EMBL/GenBank/DDBJ databases">
        <authorList>
            <person name="Chiriac C."/>
            <person name="Salcher M."/>
            <person name="Ghai R."/>
            <person name="Kavagutti S V."/>
        </authorList>
    </citation>
    <scope>NUCLEOTIDE SEQUENCE</scope>
</reference>
<protein>
    <submittedName>
        <fullName evidence="1">Uncharacterized protein</fullName>
    </submittedName>
</protein>
<gene>
    <name evidence="1" type="ORF">UFOVP215_42</name>
</gene>
<dbReference type="EMBL" id="LR798266">
    <property type="protein sequence ID" value="CAB5218825.1"/>
    <property type="molecule type" value="Genomic_DNA"/>
</dbReference>
<accession>A0A6J7WQ44</accession>
<proteinExistence type="predicted"/>
<evidence type="ECO:0000313" key="1">
    <source>
        <dbReference type="EMBL" id="CAB5218825.1"/>
    </source>
</evidence>
<name>A0A6J7WQ44_9CAUD</name>